<name>A0A0F9CL96_9ZZZZ</name>
<evidence type="ECO:0000313" key="1">
    <source>
        <dbReference type="EMBL" id="KKL27192.1"/>
    </source>
</evidence>
<gene>
    <name evidence="1" type="ORF">LCGC14_2387670</name>
</gene>
<sequence>MGTKGTGTTVTFGTSAFAAELLDVSGPNVTRESLDITHMGTTEAREFVEATLYDGGEVTFTLQYDVDDTPPQSGATETVTIAFAGTGNVNFSGFLTSFSVTAAIDEIMQATMGFKVTGAVAWS</sequence>
<dbReference type="EMBL" id="LAZR01035556">
    <property type="protein sequence ID" value="KKL27192.1"/>
    <property type="molecule type" value="Genomic_DNA"/>
</dbReference>
<proteinExistence type="predicted"/>
<organism evidence="1">
    <name type="scientific">marine sediment metagenome</name>
    <dbReference type="NCBI Taxonomy" id="412755"/>
    <lineage>
        <taxon>unclassified sequences</taxon>
        <taxon>metagenomes</taxon>
        <taxon>ecological metagenomes</taxon>
    </lineage>
</organism>
<reference evidence="1" key="1">
    <citation type="journal article" date="2015" name="Nature">
        <title>Complex archaea that bridge the gap between prokaryotes and eukaryotes.</title>
        <authorList>
            <person name="Spang A."/>
            <person name="Saw J.H."/>
            <person name="Jorgensen S.L."/>
            <person name="Zaremba-Niedzwiedzka K."/>
            <person name="Martijn J."/>
            <person name="Lind A.E."/>
            <person name="van Eijk R."/>
            <person name="Schleper C."/>
            <person name="Guy L."/>
            <person name="Ettema T.J."/>
        </authorList>
    </citation>
    <scope>NUCLEOTIDE SEQUENCE</scope>
</reference>
<comment type="caution">
    <text evidence="1">The sequence shown here is derived from an EMBL/GenBank/DDBJ whole genome shotgun (WGS) entry which is preliminary data.</text>
</comment>
<accession>A0A0F9CL96</accession>
<dbReference type="Gene3D" id="4.10.410.40">
    <property type="match status" value="1"/>
</dbReference>
<protein>
    <submittedName>
        <fullName evidence="1">Uncharacterized protein</fullName>
    </submittedName>
</protein>
<dbReference type="AlphaFoldDB" id="A0A0F9CL96"/>